<keyword evidence="5" id="KW-1185">Reference proteome</keyword>
<dbReference type="Pfam" id="PF02145">
    <property type="entry name" value="Rap_GAP"/>
    <property type="match status" value="1"/>
</dbReference>
<gene>
    <name evidence="4" type="ORF">TRFO_26025</name>
</gene>
<dbReference type="OrthoDB" id="19311at2759"/>
<feature type="compositionally biased region" description="Polar residues" evidence="2">
    <location>
        <begin position="1027"/>
        <end position="1036"/>
    </location>
</feature>
<dbReference type="GO" id="GO:0005634">
    <property type="term" value="C:nucleus"/>
    <property type="evidence" value="ECO:0007669"/>
    <property type="project" value="InterPro"/>
</dbReference>
<dbReference type="InterPro" id="IPR000331">
    <property type="entry name" value="Rap/Ran_GAP_dom"/>
</dbReference>
<evidence type="ECO:0000256" key="1">
    <source>
        <dbReference type="ARBA" id="ARBA00022468"/>
    </source>
</evidence>
<comment type="caution">
    <text evidence="4">The sequence shown here is derived from an EMBL/GenBank/DDBJ whole genome shotgun (WGS) entry which is preliminary data.</text>
</comment>
<dbReference type="FunFam" id="3.40.50.11210:FF:000001">
    <property type="entry name" value="Ral GTPase-activating protein subunit alpha-1 isoform 1"/>
    <property type="match status" value="1"/>
</dbReference>
<evidence type="ECO:0000313" key="5">
    <source>
        <dbReference type="Proteomes" id="UP000179807"/>
    </source>
</evidence>
<dbReference type="InterPro" id="IPR016024">
    <property type="entry name" value="ARM-type_fold"/>
</dbReference>
<dbReference type="EMBL" id="MLAK01000737">
    <property type="protein sequence ID" value="OHT06099.1"/>
    <property type="molecule type" value="Genomic_DNA"/>
</dbReference>
<dbReference type="SUPFAM" id="SSF111347">
    <property type="entry name" value="Rap/Ran-GAP"/>
    <property type="match status" value="1"/>
</dbReference>
<dbReference type="InterPro" id="IPR027107">
    <property type="entry name" value="Tuberin/Ral-act_asu"/>
</dbReference>
<evidence type="ECO:0000313" key="4">
    <source>
        <dbReference type="EMBL" id="OHT06099.1"/>
    </source>
</evidence>
<dbReference type="PANTHER" id="PTHR10063:SF11">
    <property type="entry name" value="RHO GTPASE-ACTIVATING PROTEIN CG5521-RELATED"/>
    <property type="match status" value="1"/>
</dbReference>
<evidence type="ECO:0000259" key="3">
    <source>
        <dbReference type="PROSITE" id="PS50085"/>
    </source>
</evidence>
<organism evidence="4 5">
    <name type="scientific">Tritrichomonas foetus</name>
    <dbReference type="NCBI Taxonomy" id="1144522"/>
    <lineage>
        <taxon>Eukaryota</taxon>
        <taxon>Metamonada</taxon>
        <taxon>Parabasalia</taxon>
        <taxon>Tritrichomonadida</taxon>
        <taxon>Tritrichomonadidae</taxon>
        <taxon>Tritrichomonas</taxon>
    </lineage>
</organism>
<feature type="domain" description="Rap-GAP" evidence="3">
    <location>
        <begin position="1106"/>
        <end position="1334"/>
    </location>
</feature>
<dbReference type="RefSeq" id="XP_068359235.1">
    <property type="nucleotide sequence ID" value="XM_068504698.1"/>
</dbReference>
<proteinExistence type="predicted"/>
<feature type="region of interest" description="Disordered" evidence="2">
    <location>
        <begin position="1027"/>
        <end position="1059"/>
    </location>
</feature>
<dbReference type="PROSITE" id="PS50085">
    <property type="entry name" value="RAPGAP"/>
    <property type="match status" value="1"/>
</dbReference>
<dbReference type="VEuPathDB" id="TrichDB:TRFO_26025"/>
<feature type="compositionally biased region" description="Polar residues" evidence="2">
    <location>
        <begin position="1043"/>
        <end position="1059"/>
    </location>
</feature>
<dbReference type="SUPFAM" id="SSF48371">
    <property type="entry name" value="ARM repeat"/>
    <property type="match status" value="1"/>
</dbReference>
<dbReference type="GO" id="GO:0005737">
    <property type="term" value="C:cytoplasm"/>
    <property type="evidence" value="ECO:0007669"/>
    <property type="project" value="TreeGrafter"/>
</dbReference>
<protein>
    <recommendedName>
        <fullName evidence="3">Rap-GAP domain-containing protein</fullName>
    </recommendedName>
</protein>
<reference evidence="4" key="1">
    <citation type="submission" date="2016-10" db="EMBL/GenBank/DDBJ databases">
        <authorList>
            <person name="Benchimol M."/>
            <person name="Almeida L.G."/>
            <person name="Vasconcelos A.T."/>
            <person name="Perreira-Neves A."/>
            <person name="Rosa I.A."/>
            <person name="Tasca T."/>
            <person name="Bogo M.R."/>
            <person name="de Souza W."/>
        </authorList>
    </citation>
    <scope>NUCLEOTIDE SEQUENCE [LARGE SCALE GENOMIC DNA]</scope>
    <source>
        <strain evidence="4">K</strain>
    </source>
</reference>
<dbReference type="GO" id="GO:0051056">
    <property type="term" value="P:regulation of small GTPase mediated signal transduction"/>
    <property type="evidence" value="ECO:0007669"/>
    <property type="project" value="InterPro"/>
</dbReference>
<keyword evidence="1" id="KW-0343">GTPase activation</keyword>
<dbReference type="Proteomes" id="UP000179807">
    <property type="component" value="Unassembled WGS sequence"/>
</dbReference>
<dbReference type="Gene3D" id="3.40.50.11210">
    <property type="entry name" value="Rap/Ran-GAP"/>
    <property type="match status" value="1"/>
</dbReference>
<evidence type="ECO:0000256" key="2">
    <source>
        <dbReference type="SAM" id="MobiDB-lite"/>
    </source>
</evidence>
<name>A0A1J4K4I1_9EUKA</name>
<dbReference type="InterPro" id="IPR035974">
    <property type="entry name" value="Rap/Ran-GAP_sf"/>
</dbReference>
<dbReference type="GO" id="GO:0005096">
    <property type="term" value="F:GTPase activator activity"/>
    <property type="evidence" value="ECO:0007669"/>
    <property type="project" value="UniProtKB-KW"/>
</dbReference>
<accession>A0A1J4K4I1</accession>
<dbReference type="GeneID" id="94839402"/>
<dbReference type="PANTHER" id="PTHR10063">
    <property type="entry name" value="TUBERIN"/>
    <property type="match status" value="1"/>
</dbReference>
<sequence length="1334" mass="153923">MAKVNDSHLSNFIRKFSYALDTLPSSPPPTKQILSYLEQAKSITEPDNVILVLLNKLESPDSILKHLFDQLSPFILNSPDPSLTQPCLEFFIRSLATISRVCTDPTHWQSMFNSFIINYPGDSGFSFFIDTLKYYRPNVYLPFWWEILCSAPEVKHIDKLKQFVDIFMIPLISNYGGNSSSSMSSNLTINNISSNVNSSNSSFPSANSMNSVNPSSLNNDHTSNDALYSSRVPRVLNSDKKNTITNAVKIIKSINNIENRNRFTTALIIPVFDIHITHVGSPPYSIFSFKAVFNKAVKAREHSIKLLQVIKSQGEDELKEFLRYIVFVLNNYEMQTNNLKENNEWIIEALRLRKIMNLVYQIVPNANAIFQYVIDSIANLKAKSIIAFAVQFDTKQSDFIVAHANEPHWNQLILDYIGHLSIIFAPLFLDVNHSELEMRTNETKTRNKRMKVQKVDEILENVDEIFTNPMFFETRIDNSRKSFLLRLYLKKEKTNLLQQHSTNNYKTNTNANSNSPIKYVWSVDEAFNHLQRLIQASGKESQCISIFIKRFSEIQKRLVNYFPTMNHDFLAKKFLDSCLTDLSIENLTAARQVVECSSYHDLEMSQRNKYVDYIENALKSNLSNQEIKKVASDSVYFCLSHFSPYSFKLCSPFLAANPQPSFNEYVIYLTSIYSIVFNTNNMPNRSQMLNILINIFNKFVQNEPRNEKLISMMITLLFEEISSNSPQVSEGLKSLYFSFFQKKDDTPQNSIRMLTLFNTHYETINQKFPLFYENLVECIKELLMNKKINNNVFQVLCDNLADTFLHYPNGRDKMLEIKEELMPHLDPSTHDNLASKRDMFNFAVDQFISKFNHPLIEIEPENEETNEYRSHSYAVIDKIALQRMNFTQDCVNIASKTKNGTLFHNVSLNSPKIRFEKPTRTEKQFPPIENVETDFMKSFSSFVDEFSTSVVPDYPNYISGSGNQLHNNTNSDIYINNFHQHNLSSGNVLNNLSTATTTTNNNEFYSGWTDCKPSDFLYNCPIKKNNESYNSQHPQQRQKDQYSNRSSMNFGKNETTTSSFSDPKVILPSKHATSFYTSIFNEIETSYVQDPRIIFLQPFQLLDINASQIFGSHTRETIKLGLLFVENGQTDQNKILQNEWKNVSSSFRSFVSSLGTIVDLATHTGFTGKLDTSTSNFSNGRYQLYYANDRFEMMFHTAPLLPTDLNDDQQIYKKRHIGNDYVHIIWSEHGFDYERATITSQFNDAHIIIYPIEGTTDFIRVAVYRKDKGENEEAQMKFGPLLLGESIISKNAMPDLVRWTAIFADRIAREYKLPNSLFLSIMNDFLKTERSKSK</sequence>